<gene>
    <name evidence="2" type="ORF">AOT42_01200</name>
</gene>
<dbReference type="Proteomes" id="UP000186159">
    <property type="component" value="Unassembled WGS sequence"/>
</dbReference>
<evidence type="ECO:0008006" key="4">
    <source>
        <dbReference type="Google" id="ProtNLM"/>
    </source>
</evidence>
<dbReference type="EMBL" id="LJXR01000001">
    <property type="protein sequence ID" value="OKY23927.1"/>
    <property type="molecule type" value="Genomic_DNA"/>
</dbReference>
<evidence type="ECO:0000256" key="1">
    <source>
        <dbReference type="SAM" id="MobiDB-lite"/>
    </source>
</evidence>
<comment type="caution">
    <text evidence="2">The sequence shown here is derived from an EMBL/GenBank/DDBJ whole genome shotgun (WGS) entry which is preliminary data.</text>
</comment>
<dbReference type="RefSeq" id="WP_041740442.1">
    <property type="nucleotide sequence ID" value="NZ_LJXR01000001.1"/>
</dbReference>
<feature type="region of interest" description="Disordered" evidence="1">
    <location>
        <begin position="111"/>
        <end position="132"/>
    </location>
</feature>
<proteinExistence type="predicted"/>
<name>A0AAX0J366_CORDP</name>
<accession>A0AAX0J366</accession>
<dbReference type="GeneID" id="52123528"/>
<dbReference type="AlphaFoldDB" id="A0AAX0J366"/>
<evidence type="ECO:0000313" key="3">
    <source>
        <dbReference type="Proteomes" id="UP000186159"/>
    </source>
</evidence>
<reference evidence="2 3" key="1">
    <citation type="submission" date="2015-09" db="EMBL/GenBank/DDBJ databases">
        <title>Genome sequencing of Corynebacterium diphtheriae Bv. Gravis strain DSM 44123.</title>
        <authorList>
            <person name="Sangal V."/>
            <person name="Burkovski A."/>
        </authorList>
    </citation>
    <scope>NUCLEOTIDE SEQUENCE [LARGE SCALE GENOMIC DNA]</scope>
    <source>
        <strain evidence="2 3">DSM 44123</strain>
    </source>
</reference>
<protein>
    <recommendedName>
        <fullName evidence="4">Secreted protein</fullName>
    </recommendedName>
</protein>
<organism evidence="2 3">
    <name type="scientific">Corynebacterium diphtheriae bv. gravis</name>
    <dbReference type="NCBI Taxonomy" id="1720349"/>
    <lineage>
        <taxon>Bacteria</taxon>
        <taxon>Bacillati</taxon>
        <taxon>Actinomycetota</taxon>
        <taxon>Actinomycetes</taxon>
        <taxon>Mycobacteriales</taxon>
        <taxon>Corynebacteriaceae</taxon>
        <taxon>Corynebacterium</taxon>
    </lineage>
</organism>
<evidence type="ECO:0000313" key="2">
    <source>
        <dbReference type="EMBL" id="OKY23927.1"/>
    </source>
</evidence>
<sequence length="132" mass="14513">MTPSWVARSRPLVGVILAVALIVTGIFKTNVDHQSGACAVTLWSIGAPAHPTTHASNHGGNRRIFVITLIFIYITVGQHDRTSGKNSRFCLHHPHGRGCTLRIIDVTPQTTNAKKRKRAAKTTSPTPRHWCF</sequence>